<organism evidence="1 2">
    <name type="scientific">Scortum barcoo</name>
    <name type="common">barcoo grunter</name>
    <dbReference type="NCBI Taxonomy" id="214431"/>
    <lineage>
        <taxon>Eukaryota</taxon>
        <taxon>Metazoa</taxon>
        <taxon>Chordata</taxon>
        <taxon>Craniata</taxon>
        <taxon>Vertebrata</taxon>
        <taxon>Euteleostomi</taxon>
        <taxon>Actinopterygii</taxon>
        <taxon>Neopterygii</taxon>
        <taxon>Teleostei</taxon>
        <taxon>Neoteleostei</taxon>
        <taxon>Acanthomorphata</taxon>
        <taxon>Eupercaria</taxon>
        <taxon>Centrarchiformes</taxon>
        <taxon>Terapontoidei</taxon>
        <taxon>Terapontidae</taxon>
        <taxon>Scortum</taxon>
    </lineage>
</organism>
<gene>
    <name evidence="1" type="ORF">L3Q82_019177</name>
</gene>
<reference evidence="1" key="1">
    <citation type="submission" date="2022-04" db="EMBL/GenBank/DDBJ databases">
        <title>Jade perch genome.</title>
        <authorList>
            <person name="Chao B."/>
        </authorList>
    </citation>
    <scope>NUCLEOTIDE SEQUENCE</scope>
    <source>
        <strain evidence="1">CB-2022</strain>
    </source>
</reference>
<sequence length="226" mass="24203">MAKDPGRLGGHRSAAESDKHRLPAPQYSQGQSVWLSSRNIPLRCESLQTVPSLPGSLHNCPRLYEDPSHLSCVPDKAGGCLSALSPPPDPPHPPGSLMTTQHSRSWTITWLNVSTTGTTLTSPKGHLEVTVEGEVLLGSLSCVLSPPVCHCLFVGRIGGRDSWLRRGCLPGLPRLLLLASSPPLQSSLQLSLVQLGSLPLRHQPHANQAVTPTAGQTLICDFYSLK</sequence>
<keyword evidence="2" id="KW-1185">Reference proteome</keyword>
<dbReference type="EMBL" id="CM041552">
    <property type="protein sequence ID" value="KAI3354686.1"/>
    <property type="molecule type" value="Genomic_DNA"/>
</dbReference>
<feature type="non-terminal residue" evidence="1">
    <location>
        <position position="226"/>
    </location>
</feature>
<protein>
    <submittedName>
        <fullName evidence="1">Uncharacterized protein</fullName>
    </submittedName>
</protein>
<evidence type="ECO:0000313" key="2">
    <source>
        <dbReference type="Proteomes" id="UP000831701"/>
    </source>
</evidence>
<accession>A0ACB8VGF2</accession>
<name>A0ACB8VGF2_9TELE</name>
<dbReference type="Proteomes" id="UP000831701">
    <property type="component" value="Chromosome 22"/>
</dbReference>
<comment type="caution">
    <text evidence="1">The sequence shown here is derived from an EMBL/GenBank/DDBJ whole genome shotgun (WGS) entry which is preliminary data.</text>
</comment>
<evidence type="ECO:0000313" key="1">
    <source>
        <dbReference type="EMBL" id="KAI3354686.1"/>
    </source>
</evidence>
<proteinExistence type="predicted"/>